<keyword evidence="5 10" id="KW-0375">Hydrogen ion transport</keyword>
<evidence type="ECO:0000256" key="6">
    <source>
        <dbReference type="ARBA" id="ARBA00023065"/>
    </source>
</evidence>
<dbReference type="InterPro" id="IPR023632">
    <property type="entry name" value="ATP_synth_F1_gsu_CS"/>
</dbReference>
<dbReference type="PROSITE" id="PS00153">
    <property type="entry name" value="ATPASE_GAMMA"/>
    <property type="match status" value="1"/>
</dbReference>
<dbReference type="OMA" id="MQITSAM"/>
<dbReference type="Gene3D" id="1.10.287.80">
    <property type="entry name" value="ATP synthase, gamma subunit, helix hairpin domain"/>
    <property type="match status" value="2"/>
</dbReference>
<dbReference type="Pfam" id="PF00231">
    <property type="entry name" value="ATP-synt"/>
    <property type="match status" value="1"/>
</dbReference>
<keyword evidence="6 10" id="KW-0406">Ion transport</keyword>
<dbReference type="PANTHER" id="PTHR11693">
    <property type="entry name" value="ATP SYNTHASE GAMMA CHAIN"/>
    <property type="match status" value="1"/>
</dbReference>
<dbReference type="GO" id="GO:0046933">
    <property type="term" value="F:proton-transporting ATP synthase activity, rotational mechanism"/>
    <property type="evidence" value="ECO:0007669"/>
    <property type="project" value="UniProtKB-UniRule"/>
</dbReference>
<dbReference type="Proteomes" id="UP000182379">
    <property type="component" value="Unassembled WGS sequence"/>
</dbReference>
<keyword evidence="10" id="KW-1003">Cell membrane</keyword>
<evidence type="ECO:0000256" key="2">
    <source>
        <dbReference type="ARBA" id="ARBA00004170"/>
    </source>
</evidence>
<reference evidence="11 12" key="1">
    <citation type="submission" date="2016-10" db="EMBL/GenBank/DDBJ databases">
        <authorList>
            <person name="Varghese N."/>
            <person name="Submissions S."/>
        </authorList>
    </citation>
    <scope>NUCLEOTIDE SEQUENCE [LARGE SCALE GENOMIC DNA]</scope>
    <source>
        <strain evidence="11 12">WCC6</strain>
    </source>
</reference>
<dbReference type="SUPFAM" id="SSF52943">
    <property type="entry name" value="ATP synthase (F1-ATPase), gamma subunit"/>
    <property type="match status" value="1"/>
</dbReference>
<evidence type="ECO:0000313" key="11">
    <source>
        <dbReference type="EMBL" id="SDW99908.1"/>
    </source>
</evidence>
<comment type="function">
    <text evidence="1 10">Produces ATP from ADP in the presence of a proton gradient across the membrane. The gamma chain is believed to be important in regulating ATPase activity and the flow of protons through the CF(0) complex.</text>
</comment>
<protein>
    <recommendedName>
        <fullName evidence="10">ATP synthase gamma chain</fullName>
    </recommendedName>
    <alternativeName>
        <fullName evidence="10">ATP synthase F1 sector gamma subunit</fullName>
    </alternativeName>
    <alternativeName>
        <fullName evidence="10">F-ATPase gamma subunit</fullName>
    </alternativeName>
</protein>
<dbReference type="PANTHER" id="PTHR11693:SF22">
    <property type="entry name" value="ATP SYNTHASE SUBUNIT GAMMA, MITOCHONDRIAL"/>
    <property type="match status" value="1"/>
</dbReference>
<dbReference type="GO" id="GO:0005886">
    <property type="term" value="C:plasma membrane"/>
    <property type="evidence" value="ECO:0007669"/>
    <property type="project" value="UniProtKB-SubCell"/>
</dbReference>
<comment type="similarity">
    <text evidence="3 10">Belongs to the ATPase gamma chain family.</text>
</comment>
<sequence length="302" mass="33450">MANTSGIRAHMKTVGSISKITGAMQMVASARMHQAQQRADASLPYAEKLKSLLQEAVSDPSVMAHLDLKANPLLEKRPVYRTAYVIMGSDKGLAGPYNNNVVKYAGVELRGREDSPLLAVGKQMKIGLNHWGYHIAKSWSGFSEKPTFEAAEEIADTVESMFIHGEVDEVDVIFTYFKSAMVQIPKTVQLLPVQPKAREGVEVQAQEVWEEDDPTDYPTLVFEPEPAQMLPYLARYYLRSQIFTALIQSSACELASRMTAMSTATDNAQNLLGKLQVYYQKVRQASITTEINEIVSGAEALK</sequence>
<dbReference type="EMBL" id="FNOP01000010">
    <property type="protein sequence ID" value="SDW99908.1"/>
    <property type="molecule type" value="Genomic_DNA"/>
</dbReference>
<keyword evidence="8 10" id="KW-0139">CF(1)</keyword>
<comment type="subunit">
    <text evidence="10">F-type ATPases have 2 components, CF(1) - the catalytic core - and CF(0) - the membrane proton channel. CF(1) has five subunits: alpha(3), beta(3), gamma(1), delta(1), epsilon(1). CF(0) has three main subunits: a, b and c.</text>
</comment>
<dbReference type="AlphaFoldDB" id="A0A1H2Y505"/>
<accession>A0A1H2Y505</accession>
<evidence type="ECO:0000256" key="9">
    <source>
        <dbReference type="ARBA" id="ARBA00023310"/>
    </source>
</evidence>
<dbReference type="GO" id="GO:0042777">
    <property type="term" value="P:proton motive force-driven plasma membrane ATP synthesis"/>
    <property type="evidence" value="ECO:0007669"/>
    <property type="project" value="UniProtKB-UniRule"/>
</dbReference>
<evidence type="ECO:0000256" key="1">
    <source>
        <dbReference type="ARBA" id="ARBA00003456"/>
    </source>
</evidence>
<dbReference type="PRINTS" id="PR00126">
    <property type="entry name" value="ATPASEGAMMA"/>
</dbReference>
<dbReference type="HAMAP" id="MF_00815">
    <property type="entry name" value="ATP_synth_gamma_bact"/>
    <property type="match status" value="1"/>
</dbReference>
<evidence type="ECO:0000256" key="7">
    <source>
        <dbReference type="ARBA" id="ARBA00023136"/>
    </source>
</evidence>
<keyword evidence="4 10" id="KW-0813">Transport</keyword>
<dbReference type="GO" id="GO:0005524">
    <property type="term" value="F:ATP binding"/>
    <property type="evidence" value="ECO:0007669"/>
    <property type="project" value="UniProtKB-UniRule"/>
</dbReference>
<organism evidence="11 12">
    <name type="scientific">Acidaminococcus fermentans</name>
    <dbReference type="NCBI Taxonomy" id="905"/>
    <lineage>
        <taxon>Bacteria</taxon>
        <taxon>Bacillati</taxon>
        <taxon>Bacillota</taxon>
        <taxon>Negativicutes</taxon>
        <taxon>Acidaminococcales</taxon>
        <taxon>Acidaminococcaceae</taxon>
        <taxon>Acidaminococcus</taxon>
    </lineage>
</organism>
<dbReference type="InterPro" id="IPR000131">
    <property type="entry name" value="ATP_synth_F1_gsu"/>
</dbReference>
<gene>
    <name evidence="10" type="primary">atpG</name>
    <name evidence="11" type="ORF">SAMN05216495_11047</name>
</gene>
<dbReference type="RefSeq" id="WP_012939051.1">
    <property type="nucleotide sequence ID" value="NZ_CALAKB010000002.1"/>
</dbReference>
<comment type="caution">
    <text evidence="11">The sequence shown here is derived from an EMBL/GenBank/DDBJ whole genome shotgun (WGS) entry which is preliminary data.</text>
</comment>
<evidence type="ECO:0000313" key="12">
    <source>
        <dbReference type="Proteomes" id="UP000182379"/>
    </source>
</evidence>
<keyword evidence="9 10" id="KW-0066">ATP synthesis</keyword>
<evidence type="ECO:0000256" key="3">
    <source>
        <dbReference type="ARBA" id="ARBA00007681"/>
    </source>
</evidence>
<name>A0A1H2Y505_ACIFE</name>
<dbReference type="GeneID" id="78335402"/>
<evidence type="ECO:0000256" key="10">
    <source>
        <dbReference type="HAMAP-Rule" id="MF_00815"/>
    </source>
</evidence>
<keyword evidence="7 10" id="KW-0472">Membrane</keyword>
<proteinExistence type="inferred from homology"/>
<dbReference type="InterPro" id="IPR035968">
    <property type="entry name" value="ATP_synth_F1_ATPase_gsu"/>
</dbReference>
<dbReference type="CDD" id="cd12151">
    <property type="entry name" value="F1-ATPase_gamma"/>
    <property type="match status" value="1"/>
</dbReference>
<evidence type="ECO:0000256" key="8">
    <source>
        <dbReference type="ARBA" id="ARBA00023196"/>
    </source>
</evidence>
<evidence type="ECO:0000256" key="4">
    <source>
        <dbReference type="ARBA" id="ARBA00022448"/>
    </source>
</evidence>
<dbReference type="NCBIfam" id="TIGR01146">
    <property type="entry name" value="ATPsyn_F1gamma"/>
    <property type="match status" value="1"/>
</dbReference>
<evidence type="ECO:0000256" key="5">
    <source>
        <dbReference type="ARBA" id="ARBA00022781"/>
    </source>
</evidence>
<comment type="subcellular location">
    <subcellularLocation>
        <location evidence="10">Cell membrane</location>
        <topology evidence="10">Peripheral membrane protein</topology>
    </subcellularLocation>
    <subcellularLocation>
        <location evidence="2">Membrane</location>
        <topology evidence="2">Peripheral membrane protein</topology>
    </subcellularLocation>
</comment>
<dbReference type="Gene3D" id="3.40.1380.10">
    <property type="match status" value="1"/>
</dbReference>
<dbReference type="GO" id="GO:0045259">
    <property type="term" value="C:proton-transporting ATP synthase complex"/>
    <property type="evidence" value="ECO:0007669"/>
    <property type="project" value="UniProtKB-KW"/>
</dbReference>